<dbReference type="EMBL" id="CACRSW010000008">
    <property type="protein sequence ID" value="VYS87715.1"/>
    <property type="molecule type" value="Genomic_DNA"/>
</dbReference>
<dbReference type="RefSeq" id="WP_156328707.1">
    <property type="nucleotide sequence ID" value="NZ_CACRSW010000008.1"/>
</dbReference>
<dbReference type="AlphaFoldDB" id="A0A6N2S793"/>
<reference evidence="1" key="1">
    <citation type="submission" date="2019-11" db="EMBL/GenBank/DDBJ databases">
        <authorList>
            <person name="Feng L."/>
        </authorList>
    </citation>
    <scope>NUCLEOTIDE SEQUENCE</scope>
    <source>
        <strain evidence="1">AvaginalisLFYP127</strain>
    </source>
</reference>
<organism evidence="1">
    <name type="scientific">Anaerococcus vaginalis</name>
    <dbReference type="NCBI Taxonomy" id="33037"/>
    <lineage>
        <taxon>Bacteria</taxon>
        <taxon>Bacillati</taxon>
        <taxon>Bacillota</taxon>
        <taxon>Tissierellia</taxon>
        <taxon>Tissierellales</taxon>
        <taxon>Peptoniphilaceae</taxon>
        <taxon>Anaerococcus</taxon>
    </lineage>
</organism>
<protein>
    <submittedName>
        <fullName evidence="1">Uncharacterized protein</fullName>
    </submittedName>
</protein>
<name>A0A6N2S793_9FIRM</name>
<proteinExistence type="predicted"/>
<accession>A0A6N2S793</accession>
<gene>
    <name evidence="1" type="ORF">AVLFYP127_01679</name>
</gene>
<sequence>MKKLQYKDEKIFENDRMTYKLEGKYNVLRPSGKLVARFKIKNLFSLRGKKQAVIGNLKIEKMNEQKINEAKIINRQMKLIENGENLSLIKEDEFLANFDFTKNTLEIYEDENLCVAIFFALKKLEENKK</sequence>
<evidence type="ECO:0000313" key="1">
    <source>
        <dbReference type="EMBL" id="VYS87715.1"/>
    </source>
</evidence>